<gene>
    <name evidence="4" type="ORF">BS639_01275</name>
    <name evidence="3" type="ORF">ITX54_21605</name>
</gene>
<dbReference type="RefSeq" id="WP_055783329.1">
    <property type="nucleotide sequence ID" value="NZ_CBCSCF010000006.1"/>
</dbReference>
<reference evidence="4 5" key="2">
    <citation type="journal article" date="2017" name="Int. J. Syst. Evol. Microbiol.">
        <title>Rouxiella badensis sp. nov. and Rouxiella silvae sp. nov. isolated from peat bog soil in Germany and emendation of the genus description.</title>
        <authorList>
            <person name="Le Fleche-Mateos A."/>
            <person name="Kugler J.H."/>
            <person name="Hansen S.H."/>
            <person name="Syldatk C."/>
            <person name="Hausmann R."/>
            <person name="Lomprez F."/>
            <person name="Vandenbogaert M."/>
            <person name="Manuguerra J.C."/>
            <person name="Grimont P.A."/>
        </authorList>
    </citation>
    <scope>NUCLEOTIDE SEQUENCE [LARGE SCALE GENOMIC DNA]</scope>
    <source>
        <strain evidence="4 5">213</strain>
    </source>
</reference>
<dbReference type="InterPro" id="IPR024467">
    <property type="entry name" value="Xre/MbcA/ParS-like_toxin-bd"/>
</dbReference>
<comment type="caution">
    <text evidence="3">The sequence shown here is derived from an EMBL/GenBank/DDBJ whole genome shotgun (WGS) entry which is preliminary data.</text>
</comment>
<evidence type="ECO:0000313" key="6">
    <source>
        <dbReference type="Proteomes" id="UP000705283"/>
    </source>
</evidence>
<dbReference type="Proteomes" id="UP000705283">
    <property type="component" value="Unassembled WGS sequence"/>
</dbReference>
<dbReference type="Pfam" id="PF20432">
    <property type="entry name" value="Xre-like-HTH"/>
    <property type="match status" value="1"/>
</dbReference>
<accession>A0AA40X5Y3</accession>
<feature type="domain" description="Antitoxin Xre-like helix-turn-helix" evidence="2">
    <location>
        <begin position="30"/>
        <end position="89"/>
    </location>
</feature>
<dbReference type="EMBL" id="JADMKS010000010">
    <property type="protein sequence ID" value="MBF6639261.1"/>
    <property type="molecule type" value="Genomic_DNA"/>
</dbReference>
<reference evidence="3" key="4">
    <citation type="submission" date="2022-09" db="EMBL/GenBank/DDBJ databases">
        <title>Rouxiella aceris sp. nov., isolated from tree sap and emended description of the genus Rhouxiella.</title>
        <authorList>
            <person name="Kim I.S."/>
        </authorList>
    </citation>
    <scope>NUCLEOTIDE SEQUENCE</scope>
    <source>
        <strain evidence="3">SAP-2</strain>
    </source>
</reference>
<evidence type="ECO:0000313" key="4">
    <source>
        <dbReference type="EMBL" id="ORJ23012.1"/>
    </source>
</evidence>
<dbReference type="InterPro" id="IPR011979">
    <property type="entry name" value="Antitox_Xre"/>
</dbReference>
<protein>
    <submittedName>
        <fullName evidence="3">DUF2384 domain-containing protein</fullName>
    </submittedName>
</protein>
<dbReference type="EMBL" id="MRWD01000002">
    <property type="protein sequence ID" value="ORJ23012.1"/>
    <property type="molecule type" value="Genomic_DNA"/>
</dbReference>
<dbReference type="GO" id="GO:0003677">
    <property type="term" value="F:DNA binding"/>
    <property type="evidence" value="ECO:0007669"/>
    <property type="project" value="InterPro"/>
</dbReference>
<name>A0AA40X5Y3_9GAMM</name>
<sequence length="147" mass="16343">MKTYTPPMSGKEVDSIWKNVGLSVSDGALLVSKIDEGLEGAVATRIVKWAAISQAELRRMTGIPSTTFSRNIKTRFSPDQSERLVRFIRVMDKAVELFDGDKLAAQKWLNEPSRALAWKTPADLLASEAGAYEVMKLITRIEHGIYS</sequence>
<evidence type="ECO:0000259" key="1">
    <source>
        <dbReference type="Pfam" id="PF09722"/>
    </source>
</evidence>
<reference evidence="3" key="3">
    <citation type="submission" date="2020-11" db="EMBL/GenBank/DDBJ databases">
        <authorList>
            <person name="Lee S.D."/>
        </authorList>
    </citation>
    <scope>NUCLEOTIDE SEQUENCE</scope>
    <source>
        <strain evidence="3">SAP-2</strain>
    </source>
</reference>
<keyword evidence="5" id="KW-1185">Reference proteome</keyword>
<dbReference type="NCBIfam" id="TIGR02293">
    <property type="entry name" value="TAS_TIGR02293"/>
    <property type="match status" value="1"/>
</dbReference>
<reference evidence="4" key="1">
    <citation type="submission" date="2016-12" db="EMBL/GenBank/DDBJ databases">
        <authorList>
            <person name="Le Fleche-Mateos A."/>
        </authorList>
    </citation>
    <scope>NUCLEOTIDE SEQUENCE</scope>
    <source>
        <strain evidence="4">213</strain>
    </source>
</reference>
<feature type="domain" description="Antitoxin Xre/MbcA/ParS-like toxin-binding" evidence="1">
    <location>
        <begin position="94"/>
        <end position="144"/>
    </location>
</feature>
<dbReference type="InterPro" id="IPR046847">
    <property type="entry name" value="Xre-like_HTH"/>
</dbReference>
<dbReference type="AlphaFoldDB" id="A0AA40X5Y3"/>
<dbReference type="Proteomes" id="UP000192722">
    <property type="component" value="Unassembled WGS sequence"/>
</dbReference>
<evidence type="ECO:0000259" key="2">
    <source>
        <dbReference type="Pfam" id="PF20432"/>
    </source>
</evidence>
<evidence type="ECO:0000313" key="5">
    <source>
        <dbReference type="Proteomes" id="UP000192722"/>
    </source>
</evidence>
<evidence type="ECO:0000313" key="3">
    <source>
        <dbReference type="EMBL" id="MBF6639261.1"/>
    </source>
</evidence>
<dbReference type="Pfam" id="PF09722">
    <property type="entry name" value="Xre_MbcA_ParS_C"/>
    <property type="match status" value="1"/>
</dbReference>
<organism evidence="3 6">
    <name type="scientific">Rouxiella silvae</name>
    <dbReference type="NCBI Taxonomy" id="1646373"/>
    <lineage>
        <taxon>Bacteria</taxon>
        <taxon>Pseudomonadati</taxon>
        <taxon>Pseudomonadota</taxon>
        <taxon>Gammaproteobacteria</taxon>
        <taxon>Enterobacterales</taxon>
        <taxon>Yersiniaceae</taxon>
        <taxon>Rouxiella</taxon>
    </lineage>
</organism>
<proteinExistence type="predicted"/>